<keyword evidence="3" id="KW-1185">Reference proteome</keyword>
<reference evidence="2 3" key="1">
    <citation type="submission" date="2023-08" db="EMBL/GenBank/DDBJ databases">
        <title>Implementing the SeqCode for naming new Mesorhizobium species isolated from Vachellia karroo root nodules.</title>
        <authorList>
            <person name="Van Lill M."/>
        </authorList>
    </citation>
    <scope>NUCLEOTIDE SEQUENCE [LARGE SCALE GENOMIC DNA]</scope>
    <source>
        <strain evidence="2 3">VK3E</strain>
    </source>
</reference>
<dbReference type="RefSeq" id="WP_320217687.1">
    <property type="nucleotide sequence ID" value="NZ_JAVIIS010000078.1"/>
</dbReference>
<dbReference type="PANTHER" id="PTHR46832">
    <property type="entry name" value="5'-METHYLTHIOADENOSINE/S-ADENOSYLHOMOCYSTEINE NUCLEOSIDASE"/>
    <property type="match status" value="1"/>
</dbReference>
<evidence type="ECO:0000313" key="3">
    <source>
        <dbReference type="Proteomes" id="UP001272097"/>
    </source>
</evidence>
<feature type="domain" description="Nucleoside phosphorylase" evidence="1">
    <location>
        <begin position="357"/>
        <end position="585"/>
    </location>
</feature>
<dbReference type="InterPro" id="IPR000845">
    <property type="entry name" value="Nucleoside_phosphorylase_d"/>
</dbReference>
<dbReference type="Pfam" id="PF01048">
    <property type="entry name" value="PNP_UDP_1"/>
    <property type="match status" value="1"/>
</dbReference>
<name>A0ABU4X6L3_9HYPH</name>
<protein>
    <recommendedName>
        <fullName evidence="1">Nucleoside phosphorylase domain-containing protein</fullName>
    </recommendedName>
</protein>
<dbReference type="Proteomes" id="UP001272097">
    <property type="component" value="Unassembled WGS sequence"/>
</dbReference>
<dbReference type="Gene3D" id="3.40.50.1580">
    <property type="entry name" value="Nucleoside phosphorylase domain"/>
    <property type="match status" value="1"/>
</dbReference>
<sequence length="590" mass="64846">MTARNIFLHFANRELNKSTSLNLLSKRHLELFKIAATLSSGYLYAPFSQVHEQYANASAVQSLISALCAIDKLILHNEARDAYQFKASRGPLYGAVRDKYPFYFGSGKLTHEGDYHRLPNLAPTRTIKETLSRIVGDSVVTNIISSSEAIRIQRHRDFIKRTLDVDGIGATFSVYEEHPIEPKPAEVMFLGEISSRIYIRHQTQHTDTVVMTGVYNDPYVEDVDMYPLFDAPIQAQLLSTLGSGQIITDHEDTLLLCALVGDHHFVDFCQGREEFIKALFGAIKRSGRCETYPSHSIMAEIRSAASGLDMTTPPSDLGNAAALVSKLTRLIEVARDRIKFFGDEYESDRQGKGVTVKVAIHVATDLEEEVVRELIPAMGWSYVETKACGKVSYNRFVCLGRAEIVLIRSSAGSGVSNGSLYTANSLFSELVPKKLVSVGVCFGMDQSNQGFTDVIVSERIAHYEHARVNGDGSKTYRGERASADSEIISRARSLRAVSRGFKVHVGAVLSGDKLIDDQQFRDSLLEFEDKAIGGDMEAAGLAVACAQAGVGFAMIKGIADFAEKKDRSKQRAAAENAVRFALEIITGGFA</sequence>
<dbReference type="PANTHER" id="PTHR46832:SF1">
    <property type="entry name" value="5'-METHYLTHIOADENOSINE_S-ADENOSYLHOMOCYSTEINE NUCLEOSIDASE"/>
    <property type="match status" value="1"/>
</dbReference>
<gene>
    <name evidence="2" type="ORF">RFM51_29480</name>
</gene>
<evidence type="ECO:0000313" key="2">
    <source>
        <dbReference type="EMBL" id="MDX8443704.1"/>
    </source>
</evidence>
<evidence type="ECO:0000259" key="1">
    <source>
        <dbReference type="Pfam" id="PF01048"/>
    </source>
</evidence>
<proteinExistence type="predicted"/>
<dbReference type="EMBL" id="JAVIIS010000078">
    <property type="protein sequence ID" value="MDX8443704.1"/>
    <property type="molecule type" value="Genomic_DNA"/>
</dbReference>
<organism evidence="2 3">
    <name type="scientific">Mesorhizobium australafricanum</name>
    <dbReference type="NCBI Taxonomy" id="3072311"/>
    <lineage>
        <taxon>Bacteria</taxon>
        <taxon>Pseudomonadati</taxon>
        <taxon>Pseudomonadota</taxon>
        <taxon>Alphaproteobacteria</taxon>
        <taxon>Hyphomicrobiales</taxon>
        <taxon>Phyllobacteriaceae</taxon>
        <taxon>Mesorhizobium</taxon>
    </lineage>
</organism>
<accession>A0ABU4X6L3</accession>
<comment type="caution">
    <text evidence="2">The sequence shown here is derived from an EMBL/GenBank/DDBJ whole genome shotgun (WGS) entry which is preliminary data.</text>
</comment>
<dbReference type="InterPro" id="IPR035994">
    <property type="entry name" value="Nucleoside_phosphorylase_sf"/>
</dbReference>
<dbReference type="SUPFAM" id="SSF53167">
    <property type="entry name" value="Purine and uridine phosphorylases"/>
    <property type="match status" value="1"/>
</dbReference>